<dbReference type="Pfam" id="PF01850">
    <property type="entry name" value="PIN"/>
    <property type="match status" value="1"/>
</dbReference>
<dbReference type="PANTHER" id="PTHR42188">
    <property type="entry name" value="23S RRNA-SPECIFIC ENDONUCLEASE VAPC20"/>
    <property type="match status" value="1"/>
</dbReference>
<evidence type="ECO:0000313" key="3">
    <source>
        <dbReference type="Proteomes" id="UP000034324"/>
    </source>
</evidence>
<dbReference type="Proteomes" id="UP000034324">
    <property type="component" value="Unassembled WGS sequence"/>
</dbReference>
<accession>A0A0G0MVH4</accession>
<dbReference type="InterPro" id="IPR029060">
    <property type="entry name" value="PIN-like_dom_sf"/>
</dbReference>
<name>A0A0G0MVH4_9BACT</name>
<dbReference type="GO" id="GO:0004521">
    <property type="term" value="F:RNA endonuclease activity"/>
    <property type="evidence" value="ECO:0007669"/>
    <property type="project" value="InterPro"/>
</dbReference>
<comment type="caution">
    <text evidence="2">The sequence shown here is derived from an EMBL/GenBank/DDBJ whole genome shotgun (WGS) entry which is preliminary data.</text>
</comment>
<dbReference type="SUPFAM" id="SSF88723">
    <property type="entry name" value="PIN domain-like"/>
    <property type="match status" value="1"/>
</dbReference>
<dbReference type="Gene3D" id="3.40.50.1010">
    <property type="entry name" value="5'-nuclease"/>
    <property type="match status" value="1"/>
</dbReference>
<reference evidence="2 3" key="1">
    <citation type="journal article" date="2015" name="Nature">
        <title>rRNA introns, odd ribosomes, and small enigmatic genomes across a large radiation of phyla.</title>
        <authorList>
            <person name="Brown C.T."/>
            <person name="Hug L.A."/>
            <person name="Thomas B.C."/>
            <person name="Sharon I."/>
            <person name="Castelle C.J."/>
            <person name="Singh A."/>
            <person name="Wilkins M.J."/>
            <person name="Williams K.H."/>
            <person name="Banfield J.F."/>
        </authorList>
    </citation>
    <scope>NUCLEOTIDE SEQUENCE [LARGE SCALE GENOMIC DNA]</scope>
</reference>
<dbReference type="PANTHER" id="PTHR42188:SF1">
    <property type="entry name" value="23S RRNA-SPECIFIC ENDONUCLEASE VAPC20"/>
    <property type="match status" value="1"/>
</dbReference>
<feature type="domain" description="PIN" evidence="1">
    <location>
        <begin position="6"/>
        <end position="130"/>
    </location>
</feature>
<sequence length="136" mass="15913">MTQYFFVDTSFFKAYTDVKDDFHTQALQTFQKLKGAKAQLVTSNFILDESFTVIRSKRGLEVAKQFKKILEQFDADLKIMRVLVTDEAAAWEYFIKDWSKLSFTDCVSFAMMKRLDIRTAVSFDNHFERAGYKLIS</sequence>
<dbReference type="AlphaFoldDB" id="A0A0G0MVH4"/>
<proteinExistence type="predicted"/>
<dbReference type="EMBL" id="LBVC01000037">
    <property type="protein sequence ID" value="KKQ77624.1"/>
    <property type="molecule type" value="Genomic_DNA"/>
</dbReference>
<dbReference type="GO" id="GO:0016075">
    <property type="term" value="P:rRNA catabolic process"/>
    <property type="evidence" value="ECO:0007669"/>
    <property type="project" value="TreeGrafter"/>
</dbReference>
<dbReference type="InterPro" id="IPR039018">
    <property type="entry name" value="VapC20-like"/>
</dbReference>
<protein>
    <submittedName>
        <fullName evidence="2">PilT-like protein</fullName>
    </submittedName>
</protein>
<dbReference type="InterPro" id="IPR002716">
    <property type="entry name" value="PIN_dom"/>
</dbReference>
<gene>
    <name evidence="2" type="ORF">US99_C0037G0004</name>
</gene>
<organism evidence="2 3">
    <name type="scientific">Candidatus Daviesbacteria bacterium GW2011_GWF2_38_6</name>
    <dbReference type="NCBI Taxonomy" id="1618432"/>
    <lineage>
        <taxon>Bacteria</taxon>
        <taxon>Candidatus Daviesiibacteriota</taxon>
    </lineage>
</organism>
<evidence type="ECO:0000259" key="1">
    <source>
        <dbReference type="Pfam" id="PF01850"/>
    </source>
</evidence>
<evidence type="ECO:0000313" key="2">
    <source>
        <dbReference type="EMBL" id="KKQ77624.1"/>
    </source>
</evidence>